<evidence type="ECO:0000256" key="1">
    <source>
        <dbReference type="ARBA" id="ARBA00012528"/>
    </source>
</evidence>
<evidence type="ECO:0000313" key="4">
    <source>
        <dbReference type="EMBL" id="RLJ71006.1"/>
    </source>
</evidence>
<dbReference type="PROSITE" id="PS50887">
    <property type="entry name" value="GGDEF"/>
    <property type="match status" value="1"/>
</dbReference>
<dbReference type="Pfam" id="PF00990">
    <property type="entry name" value="GGDEF"/>
    <property type="match status" value="1"/>
</dbReference>
<dbReference type="AlphaFoldDB" id="A0A497XPS9"/>
<dbReference type="NCBIfam" id="TIGR00254">
    <property type="entry name" value="GGDEF"/>
    <property type="match status" value="1"/>
</dbReference>
<dbReference type="PANTHER" id="PTHR45138">
    <property type="entry name" value="REGULATORY COMPONENTS OF SENSORY TRANSDUCTION SYSTEM"/>
    <property type="match status" value="1"/>
</dbReference>
<dbReference type="InterPro" id="IPR050469">
    <property type="entry name" value="Diguanylate_Cyclase"/>
</dbReference>
<dbReference type="InterPro" id="IPR043128">
    <property type="entry name" value="Rev_trsase/Diguanyl_cyclase"/>
</dbReference>
<dbReference type="InterPro" id="IPR029787">
    <property type="entry name" value="Nucleotide_cyclase"/>
</dbReference>
<evidence type="ECO:0000313" key="5">
    <source>
        <dbReference type="Proteomes" id="UP000267841"/>
    </source>
</evidence>
<keyword evidence="5" id="KW-1185">Reference proteome</keyword>
<protein>
    <recommendedName>
        <fullName evidence="1">diguanylate cyclase</fullName>
        <ecNumber evidence="1">2.7.7.65</ecNumber>
    </recommendedName>
</protein>
<dbReference type="GO" id="GO:0005886">
    <property type="term" value="C:plasma membrane"/>
    <property type="evidence" value="ECO:0007669"/>
    <property type="project" value="TreeGrafter"/>
</dbReference>
<dbReference type="InterPro" id="IPR000160">
    <property type="entry name" value="GGDEF_dom"/>
</dbReference>
<dbReference type="GO" id="GO:0043709">
    <property type="term" value="P:cell adhesion involved in single-species biofilm formation"/>
    <property type="evidence" value="ECO:0007669"/>
    <property type="project" value="TreeGrafter"/>
</dbReference>
<dbReference type="Gene3D" id="3.30.70.270">
    <property type="match status" value="1"/>
</dbReference>
<evidence type="ECO:0000259" key="3">
    <source>
        <dbReference type="PROSITE" id="PS50887"/>
    </source>
</evidence>
<dbReference type="FunFam" id="3.30.70.270:FF:000001">
    <property type="entry name" value="Diguanylate cyclase domain protein"/>
    <property type="match status" value="1"/>
</dbReference>
<dbReference type="EC" id="2.7.7.65" evidence="1"/>
<dbReference type="CDD" id="cd01949">
    <property type="entry name" value="GGDEF"/>
    <property type="match status" value="1"/>
</dbReference>
<comment type="caution">
    <text evidence="4">The sequence shown here is derived from an EMBL/GenBank/DDBJ whole genome shotgun (WGS) entry which is preliminary data.</text>
</comment>
<dbReference type="GO" id="GO:1902201">
    <property type="term" value="P:negative regulation of bacterial-type flagellum-dependent cell motility"/>
    <property type="evidence" value="ECO:0007669"/>
    <property type="project" value="TreeGrafter"/>
</dbReference>
<reference evidence="4 5" key="1">
    <citation type="submission" date="2018-10" db="EMBL/GenBank/DDBJ databases">
        <title>Genomic Encyclopedia of Archaeal and Bacterial Type Strains, Phase II (KMG-II): from individual species to whole genera.</title>
        <authorList>
            <person name="Goeker M."/>
        </authorList>
    </citation>
    <scope>NUCLEOTIDE SEQUENCE [LARGE SCALE GENOMIC DNA]</scope>
    <source>
        <strain evidence="4 5">DSM 16510</strain>
    </source>
</reference>
<proteinExistence type="predicted"/>
<organism evidence="4 5">
    <name type="scientific">Hydrogenivirga caldilitoris</name>
    <dbReference type="NCBI Taxonomy" id="246264"/>
    <lineage>
        <taxon>Bacteria</taxon>
        <taxon>Pseudomonadati</taxon>
        <taxon>Aquificota</taxon>
        <taxon>Aquificia</taxon>
        <taxon>Aquificales</taxon>
        <taxon>Aquificaceae</taxon>
        <taxon>Hydrogenivirga</taxon>
    </lineage>
</organism>
<evidence type="ECO:0000256" key="2">
    <source>
        <dbReference type="SAM" id="Coils"/>
    </source>
</evidence>
<dbReference type="Proteomes" id="UP000267841">
    <property type="component" value="Unassembled WGS sequence"/>
</dbReference>
<dbReference type="GO" id="GO:0052621">
    <property type="term" value="F:diguanylate cyclase activity"/>
    <property type="evidence" value="ECO:0007669"/>
    <property type="project" value="UniProtKB-EC"/>
</dbReference>
<gene>
    <name evidence="4" type="ORF">BCF55_1295</name>
</gene>
<feature type="coiled-coil region" evidence="2">
    <location>
        <begin position="157"/>
        <end position="188"/>
    </location>
</feature>
<dbReference type="OrthoDB" id="9805474at2"/>
<dbReference type="SMART" id="SM00267">
    <property type="entry name" value="GGDEF"/>
    <property type="match status" value="1"/>
</dbReference>
<dbReference type="RefSeq" id="WP_121011680.1">
    <property type="nucleotide sequence ID" value="NZ_RCCJ01000001.1"/>
</dbReference>
<accession>A0A497XPS9</accession>
<dbReference type="SUPFAM" id="SSF55073">
    <property type="entry name" value="Nucleotide cyclase"/>
    <property type="match status" value="1"/>
</dbReference>
<feature type="domain" description="GGDEF" evidence="3">
    <location>
        <begin position="215"/>
        <end position="345"/>
    </location>
</feature>
<name>A0A497XPS9_9AQUI</name>
<sequence length="345" mass="40279">MRDKVECELHRKIVKGEALSEEDYKVLSGIVKEVLTFMAKEKILPSPQNYERWFRIFCYAKENNLNLSKSELIDLYFDLYQVKLEKGDLESASVVERIAEELFEEIQKVLKSVSEHDRGLSEGGQRLESMVSSVQTEELQKLLNRIMHEVRGLKSVNRKFIVKLEEQRNEIERLREELRRVKEEANVDPLTGLRNRRSFERALNEFYRDFKKFGYPFSLIMLDLDNFKQINDTYGHLVGDRVLREIGNILRNYLRAKDVPARTGGEEFTIILPGITKEEALMVAERLRKVISNHIIEHEGKSIRLTSSFGVAEMSENIENPEDLLRLADQRLYKAKREGKNKVVG</sequence>
<dbReference type="EMBL" id="RCCJ01000001">
    <property type="protein sequence ID" value="RLJ71006.1"/>
    <property type="molecule type" value="Genomic_DNA"/>
</dbReference>
<keyword evidence="2" id="KW-0175">Coiled coil</keyword>
<dbReference type="PANTHER" id="PTHR45138:SF6">
    <property type="entry name" value="DIGUANYLATE CYCLASE DGCN"/>
    <property type="match status" value="1"/>
</dbReference>